<protein>
    <submittedName>
        <fullName evidence="1">Uncharacterized protein</fullName>
    </submittedName>
</protein>
<reference evidence="1 2" key="1">
    <citation type="journal article" date="2009" name="Virus Genes">
        <title>Morphology and genome of Euproctis pseudoconspersa nucleopolyhedrovirus.</title>
        <authorList>
            <person name="Tang X.D."/>
            <person name="Xiao Q."/>
            <person name="Ma X.C."/>
            <person name="Zhu Z.R."/>
            <person name="Zhang C.X."/>
        </authorList>
    </citation>
    <scope>NUCLEOTIDE SEQUENCE [LARGE SCALE GENOMIC DNA]</scope>
    <source>
        <strain evidence="1 2">Hangzhou</strain>
    </source>
</reference>
<evidence type="ECO:0000313" key="2">
    <source>
        <dbReference type="Proteomes" id="UP000203846"/>
    </source>
</evidence>
<dbReference type="GeneID" id="7804613"/>
<dbReference type="KEGG" id="vg:7804613"/>
<dbReference type="RefSeq" id="YP_002854668.1">
    <property type="nucleotide sequence ID" value="NC_012639.1"/>
</dbReference>
<accession>C3TWW6</accession>
<organism evidence="1 2">
    <name type="scientific">Euproctis pseudoconspersa nucleopolyhedrovirus</name>
    <dbReference type="NCBI Taxonomy" id="307467"/>
    <lineage>
        <taxon>Viruses</taxon>
        <taxon>Viruses incertae sedis</taxon>
        <taxon>Naldaviricetes</taxon>
        <taxon>Lefavirales</taxon>
        <taxon>Baculoviridae</taxon>
        <taxon>Alphabaculovirus</taxon>
        <taxon>Alphabaculovirus eupseudoconspersae</taxon>
    </lineage>
</organism>
<dbReference type="EMBL" id="FJ227128">
    <property type="protein sequence ID" value="ACO53508.1"/>
    <property type="molecule type" value="Genomic_DNA"/>
</dbReference>
<dbReference type="Proteomes" id="UP000203846">
    <property type="component" value="Segment"/>
</dbReference>
<evidence type="ECO:0000313" key="1">
    <source>
        <dbReference type="EMBL" id="ACO53508.1"/>
    </source>
</evidence>
<name>C3TWW6_9ABAC</name>
<proteinExistence type="predicted"/>
<keyword evidence="2" id="KW-1185">Reference proteome</keyword>
<sequence length="362" mass="43465">MPVDSLQTWSGRAVIRCAVPAIELCVPRFDLMSDAYDDDGDFSWLSGRPKLATALKSLMRILPLRLIRNLVSNCIHKETIRLIADENERLLMIRNHADRFYVFEFMNSFCNDVTIDDIFDRRSWRNRRYNFSDEEFQEYKRDALLELQKIEKCLLTLVNNDPKMLQTYVWLCEKIKMLKLVHASTQVSFFSNFEIYKPTFYTSQYRLLNIMEVEGEGLIYYSMFEDLKLEMINLLREQHDRMIYYWFDFQLTEIISKKMFNNKNVVNYALLMCKDDINYDADYFWVDDMYRNYVKIVAKKAYHSVNYKRIVLNMFVYNLLNDVAKTQTCVPFENRFDDNFIKNVFEYTVEGSHCARKRKLTN</sequence>